<dbReference type="Gene3D" id="3.40.350.10">
    <property type="entry name" value="Creatinase/prolidase N-terminal domain"/>
    <property type="match status" value="1"/>
</dbReference>
<dbReference type="InterPro" id="IPR006311">
    <property type="entry name" value="TAT_signal"/>
</dbReference>
<evidence type="ECO:0000259" key="2">
    <source>
        <dbReference type="Pfam" id="PF00557"/>
    </source>
</evidence>
<evidence type="ECO:0000313" key="5">
    <source>
        <dbReference type="Proteomes" id="UP000292958"/>
    </source>
</evidence>
<proteinExistence type="predicted"/>
<accession>A0A4Q7Z016</accession>
<dbReference type="SUPFAM" id="SSF55920">
    <property type="entry name" value="Creatinase/aminopeptidase"/>
    <property type="match status" value="1"/>
</dbReference>
<feature type="signal peptide" evidence="1">
    <location>
        <begin position="1"/>
        <end position="24"/>
    </location>
</feature>
<dbReference type="InterPro" id="IPR000587">
    <property type="entry name" value="Creatinase_N"/>
</dbReference>
<dbReference type="Gene3D" id="3.90.230.10">
    <property type="entry name" value="Creatinase/methionine aminopeptidase superfamily"/>
    <property type="match status" value="1"/>
</dbReference>
<evidence type="ECO:0000259" key="3">
    <source>
        <dbReference type="Pfam" id="PF01321"/>
    </source>
</evidence>
<keyword evidence="1" id="KW-0732">Signal</keyword>
<dbReference type="SUPFAM" id="SSF53092">
    <property type="entry name" value="Creatinase/prolidase N-terminal domain"/>
    <property type="match status" value="1"/>
</dbReference>
<dbReference type="PANTHER" id="PTHR46112:SF3">
    <property type="entry name" value="AMINOPEPTIDASE YPDF"/>
    <property type="match status" value="1"/>
</dbReference>
<gene>
    <name evidence="4" type="ORF">BDD14_4489</name>
</gene>
<reference evidence="4 5" key="1">
    <citation type="submission" date="2019-02" db="EMBL/GenBank/DDBJ databases">
        <title>Genomic Encyclopedia of Archaeal and Bacterial Type Strains, Phase II (KMG-II): from individual species to whole genera.</title>
        <authorList>
            <person name="Goeker M."/>
        </authorList>
    </citation>
    <scope>NUCLEOTIDE SEQUENCE [LARGE SCALE GENOMIC DNA]</scope>
    <source>
        <strain evidence="4 5">DSM 18101</strain>
    </source>
</reference>
<dbReference type="InterPro" id="IPR036005">
    <property type="entry name" value="Creatinase/aminopeptidase-like"/>
</dbReference>
<dbReference type="Proteomes" id="UP000292958">
    <property type="component" value="Unassembled WGS sequence"/>
</dbReference>
<dbReference type="RefSeq" id="WP_130421034.1">
    <property type="nucleotide sequence ID" value="NZ_SHKW01000001.1"/>
</dbReference>
<keyword evidence="5" id="KW-1185">Reference proteome</keyword>
<feature type="domain" description="Peptidase M24" evidence="2">
    <location>
        <begin position="213"/>
        <end position="414"/>
    </location>
</feature>
<evidence type="ECO:0000313" key="4">
    <source>
        <dbReference type="EMBL" id="RZU42891.1"/>
    </source>
</evidence>
<dbReference type="Pfam" id="PF01321">
    <property type="entry name" value="Creatinase_N"/>
    <property type="match status" value="1"/>
</dbReference>
<dbReference type="OrthoDB" id="9806388at2"/>
<name>A0A4Q7Z016_9BACT</name>
<dbReference type="Pfam" id="PF00557">
    <property type="entry name" value="Peptidase_M24"/>
    <property type="match status" value="1"/>
</dbReference>
<dbReference type="InterPro" id="IPR029149">
    <property type="entry name" value="Creatin/AminoP/Spt16_N"/>
</dbReference>
<protein>
    <submittedName>
        <fullName evidence="4">Xaa-Pro dipeptidase</fullName>
    </submittedName>
</protein>
<dbReference type="PANTHER" id="PTHR46112">
    <property type="entry name" value="AMINOPEPTIDASE"/>
    <property type="match status" value="1"/>
</dbReference>
<evidence type="ECO:0000256" key="1">
    <source>
        <dbReference type="SAM" id="SignalP"/>
    </source>
</evidence>
<dbReference type="AlphaFoldDB" id="A0A4Q7Z016"/>
<dbReference type="EMBL" id="SHKW01000001">
    <property type="protein sequence ID" value="RZU42891.1"/>
    <property type="molecule type" value="Genomic_DNA"/>
</dbReference>
<feature type="chain" id="PRO_5020794146" evidence="1">
    <location>
        <begin position="25"/>
        <end position="435"/>
    </location>
</feature>
<comment type="caution">
    <text evidence="4">The sequence shown here is derived from an EMBL/GenBank/DDBJ whole genome shotgun (WGS) entry which is preliminary data.</text>
</comment>
<organism evidence="4 5">
    <name type="scientific">Edaphobacter modestus</name>
    <dbReference type="NCBI Taxonomy" id="388466"/>
    <lineage>
        <taxon>Bacteria</taxon>
        <taxon>Pseudomonadati</taxon>
        <taxon>Acidobacteriota</taxon>
        <taxon>Terriglobia</taxon>
        <taxon>Terriglobales</taxon>
        <taxon>Acidobacteriaceae</taxon>
        <taxon>Edaphobacter</taxon>
    </lineage>
</organism>
<feature type="domain" description="Creatinase N-terminal" evidence="3">
    <location>
        <begin position="62"/>
        <end position="205"/>
    </location>
</feature>
<sequence length="435" mass="46688">MPSRRSFLLAASAAAAAPSLTLQAQRPSGSSAEIKQLPPAIAALTSRRSEAVPISLEEREHRIERARGLLAKSRLNALVICTGTSLAYFTGLRWGQSERFFAWVLPATGSPFIVCPVFEEGRVRERMEATPATLPQASVTRVYTWNEDESPYALLAKALKDAGITTGKIGVEERTQFAFSDGIAHASPTLTAVSGTPVTAGCRAVKSPAELALMRLANDNTLKVYEAAWKSLEPGMTNRHVSDLISAAYERTGFPGFASCQVAEYTALPHGSLQPQVIREGQIILLDDGCVVEGYQSDISRSFVLGKATDKQKQVFDVVHKAQAAALAAGKAGAACHAVDDAARKVITDAGFGPGYKHFTHRLGHGIGMDGHEWPYLVKGNDLPLESGMTFSDEPGIYIVGEFGIRLEDDWVVTPSGGEMFTPQSPSLEEPFAKA</sequence>
<dbReference type="InterPro" id="IPR000994">
    <property type="entry name" value="Pept_M24"/>
</dbReference>
<dbReference type="InterPro" id="IPR050659">
    <property type="entry name" value="Peptidase_M24B"/>
</dbReference>
<dbReference type="PROSITE" id="PS51318">
    <property type="entry name" value="TAT"/>
    <property type="match status" value="1"/>
</dbReference>